<dbReference type="CDD" id="cd14757">
    <property type="entry name" value="GS_EcDosC-like_GGDEF"/>
    <property type="match status" value="1"/>
</dbReference>
<keyword evidence="6" id="KW-0479">Metal-binding</keyword>
<keyword evidence="8" id="KW-0460">Magnesium</keyword>
<evidence type="ECO:0000256" key="8">
    <source>
        <dbReference type="ARBA" id="ARBA00022842"/>
    </source>
</evidence>
<dbReference type="NCBIfam" id="TIGR00254">
    <property type="entry name" value="GGDEF"/>
    <property type="match status" value="1"/>
</dbReference>
<feature type="domain" description="GGDEF" evidence="12">
    <location>
        <begin position="327"/>
        <end position="459"/>
    </location>
</feature>
<evidence type="ECO:0000256" key="9">
    <source>
        <dbReference type="ARBA" id="ARBA00023004"/>
    </source>
</evidence>
<dbReference type="RefSeq" id="WP_099181559.1">
    <property type="nucleotide sequence ID" value="NZ_BAQW01000004.1"/>
</dbReference>
<evidence type="ECO:0000313" key="13">
    <source>
        <dbReference type="EMBL" id="GBR09337.1"/>
    </source>
</evidence>
<evidence type="ECO:0000256" key="10">
    <source>
        <dbReference type="ARBA" id="ARBA00029839"/>
    </source>
</evidence>
<evidence type="ECO:0000256" key="7">
    <source>
        <dbReference type="ARBA" id="ARBA00022741"/>
    </source>
</evidence>
<keyword evidence="5" id="KW-0808">Transferase</keyword>
<dbReference type="Pfam" id="PF00990">
    <property type="entry name" value="GGDEF"/>
    <property type="match status" value="1"/>
</dbReference>
<evidence type="ECO:0000256" key="6">
    <source>
        <dbReference type="ARBA" id="ARBA00022723"/>
    </source>
</evidence>
<comment type="catalytic activity">
    <reaction evidence="11">
        <text>2 GTP = 3',3'-c-di-GMP + 2 diphosphate</text>
        <dbReference type="Rhea" id="RHEA:24898"/>
        <dbReference type="ChEBI" id="CHEBI:33019"/>
        <dbReference type="ChEBI" id="CHEBI:37565"/>
        <dbReference type="ChEBI" id="CHEBI:58805"/>
        <dbReference type="EC" id="2.7.7.65"/>
    </reaction>
</comment>
<dbReference type="SUPFAM" id="SSF55073">
    <property type="entry name" value="Nucleotide cyclase"/>
    <property type="match status" value="1"/>
</dbReference>
<evidence type="ECO:0000256" key="5">
    <source>
        <dbReference type="ARBA" id="ARBA00022679"/>
    </source>
</evidence>
<dbReference type="EMBL" id="BAQW01000004">
    <property type="protein sequence ID" value="GBR09337.1"/>
    <property type="molecule type" value="Genomic_DNA"/>
</dbReference>
<accession>A0ABQ0Q8U1</accession>
<dbReference type="InterPro" id="IPR009050">
    <property type="entry name" value="Globin-like_sf"/>
</dbReference>
<organism evidence="13 14">
    <name type="scientific">Gluconobacter frateurii NRIC 0228</name>
    <dbReference type="NCBI Taxonomy" id="1307946"/>
    <lineage>
        <taxon>Bacteria</taxon>
        <taxon>Pseudomonadati</taxon>
        <taxon>Pseudomonadota</taxon>
        <taxon>Alphaproteobacteria</taxon>
        <taxon>Acetobacterales</taxon>
        <taxon>Acetobacteraceae</taxon>
        <taxon>Gluconobacter</taxon>
    </lineage>
</organism>
<evidence type="ECO:0000256" key="1">
    <source>
        <dbReference type="ARBA" id="ARBA00001971"/>
    </source>
</evidence>
<dbReference type="PANTHER" id="PTHR45138">
    <property type="entry name" value="REGULATORY COMPONENTS OF SENSORY TRANSDUCTION SYSTEM"/>
    <property type="match status" value="1"/>
</dbReference>
<dbReference type="PROSITE" id="PS50887">
    <property type="entry name" value="GGDEF"/>
    <property type="match status" value="1"/>
</dbReference>
<dbReference type="InterPro" id="IPR000160">
    <property type="entry name" value="GGDEF_dom"/>
</dbReference>
<dbReference type="InterPro" id="IPR039435">
    <property type="entry name" value="DosC_GS"/>
</dbReference>
<reference evidence="13" key="1">
    <citation type="submission" date="2013-04" db="EMBL/GenBank/DDBJ databases">
        <title>The genome sequencing project of 58 acetic acid bacteria.</title>
        <authorList>
            <person name="Okamoto-Kainuma A."/>
            <person name="Ishikawa M."/>
            <person name="Umino S."/>
            <person name="Koizumi Y."/>
            <person name="Shiwa Y."/>
            <person name="Yoshikawa H."/>
            <person name="Matsutani M."/>
            <person name="Matsushita K."/>
        </authorList>
    </citation>
    <scope>NUCLEOTIDE SEQUENCE</scope>
    <source>
        <strain evidence="13">NRIC 0228</strain>
    </source>
</reference>
<dbReference type="CDD" id="cd01949">
    <property type="entry name" value="GGDEF"/>
    <property type="match status" value="1"/>
</dbReference>
<keyword evidence="9" id="KW-0408">Iron</keyword>
<dbReference type="Pfam" id="PF11563">
    <property type="entry name" value="Protoglobin"/>
    <property type="match status" value="1"/>
</dbReference>
<dbReference type="InterPro" id="IPR044398">
    <property type="entry name" value="Globin-sensor_dom"/>
</dbReference>
<protein>
    <recommendedName>
        <fullName evidence="3">Diguanylate cyclase DosC</fullName>
        <ecNumber evidence="2">2.7.7.65</ecNumber>
    </recommendedName>
    <alternativeName>
        <fullName evidence="10">Direct oxygen-sensing cyclase</fullName>
    </alternativeName>
</protein>
<dbReference type="SUPFAM" id="SSF46458">
    <property type="entry name" value="Globin-like"/>
    <property type="match status" value="1"/>
</dbReference>
<dbReference type="InterPro" id="IPR050469">
    <property type="entry name" value="Diguanylate_Cyclase"/>
</dbReference>
<dbReference type="InterPro" id="IPR048442">
    <property type="entry name" value="DosC_2nd"/>
</dbReference>
<evidence type="ECO:0000259" key="12">
    <source>
        <dbReference type="PROSITE" id="PS50887"/>
    </source>
</evidence>
<dbReference type="Proteomes" id="UP001061070">
    <property type="component" value="Unassembled WGS sequence"/>
</dbReference>
<gene>
    <name evidence="13" type="ORF">AA0228_0643</name>
</gene>
<evidence type="ECO:0000256" key="3">
    <source>
        <dbReference type="ARBA" id="ARBA00015125"/>
    </source>
</evidence>
<evidence type="ECO:0000256" key="11">
    <source>
        <dbReference type="ARBA" id="ARBA00034247"/>
    </source>
</evidence>
<evidence type="ECO:0000256" key="2">
    <source>
        <dbReference type="ARBA" id="ARBA00012528"/>
    </source>
</evidence>
<dbReference type="Pfam" id="PF21118">
    <property type="entry name" value="DosC_2nd"/>
    <property type="match status" value="1"/>
</dbReference>
<dbReference type="Gene3D" id="1.10.490.10">
    <property type="entry name" value="Globins"/>
    <property type="match status" value="1"/>
</dbReference>
<dbReference type="Gene3D" id="3.30.70.270">
    <property type="match status" value="1"/>
</dbReference>
<sequence>MTVDTLPVTTSSLSTDEMEWQFIIDAVDPAIRSLVADIVEKCAPEGVEFFYSTLLNHPEATPFLSSQIVNDHLHAALLKWCRSLFSSTAPDLSALVATQRKIGFVHARIRVPLHVVMHGARLLKSTLRQSLFENLSSPTDLPKAINYVENMMDLAIETMSREFVRDLQKEIETDEAYRLVTLGQDVTLEREVQRAALLDWGHKILLAICCNAPPPLPLLEASGFGLWLNHKGSLLFPNTSGIEHIKAAIRKIDRVLIPSLATETPPAATRIHELQAQIEEIRFLMDDLFKKSEAFESGRDPLTCTLNRRFLPTIMAREVAQAIRRQVPLSILMIDIDHFKTINDRYGHTGGDAVLREVAEKLIASCRTSDFVFRYGGEEFLVVLVETDQQRAFRIAENIRGNIAKVSTQPTGNALSVTVSIGVAHFDGHPDYTHLIEDADRALYYAKERGRNCTVLATSELASLPRL</sequence>
<comment type="cofactor">
    <cofactor evidence="1">
        <name>heme</name>
        <dbReference type="ChEBI" id="CHEBI:30413"/>
    </cofactor>
</comment>
<keyword evidence="7" id="KW-0547">Nucleotide-binding</keyword>
<dbReference type="InterPro" id="IPR029787">
    <property type="entry name" value="Nucleotide_cyclase"/>
</dbReference>
<comment type="caution">
    <text evidence="13">The sequence shown here is derived from an EMBL/GenBank/DDBJ whole genome shotgun (WGS) entry which is preliminary data.</text>
</comment>
<evidence type="ECO:0000313" key="14">
    <source>
        <dbReference type="Proteomes" id="UP001061070"/>
    </source>
</evidence>
<keyword evidence="14" id="KW-1185">Reference proteome</keyword>
<dbReference type="InterPro" id="IPR043128">
    <property type="entry name" value="Rev_trsase/Diguanyl_cyclase"/>
</dbReference>
<dbReference type="EC" id="2.7.7.65" evidence="2"/>
<dbReference type="PANTHER" id="PTHR45138:SF9">
    <property type="entry name" value="DIGUANYLATE CYCLASE DGCM-RELATED"/>
    <property type="match status" value="1"/>
</dbReference>
<dbReference type="SMART" id="SM00267">
    <property type="entry name" value="GGDEF"/>
    <property type="match status" value="1"/>
</dbReference>
<proteinExistence type="predicted"/>
<evidence type="ECO:0000256" key="4">
    <source>
        <dbReference type="ARBA" id="ARBA00022617"/>
    </source>
</evidence>
<name>A0ABQ0Q8U1_9PROT</name>
<keyword evidence="4" id="KW-0349">Heme</keyword>
<dbReference type="InterPro" id="IPR012292">
    <property type="entry name" value="Globin/Proto"/>
</dbReference>